<dbReference type="AlphaFoldDB" id="A0AA94ELE4"/>
<dbReference type="Proteomes" id="UP000288002">
    <property type="component" value="Unassembled WGS sequence"/>
</dbReference>
<protein>
    <submittedName>
        <fullName evidence="1">Uncharacterized protein</fullName>
    </submittedName>
</protein>
<dbReference type="EMBL" id="MKWS01000015">
    <property type="protein sequence ID" value="RVD75968.1"/>
    <property type="molecule type" value="Genomic_DNA"/>
</dbReference>
<gene>
    <name evidence="1" type="ORF">A9HBioS_4230</name>
</gene>
<evidence type="ECO:0000313" key="2">
    <source>
        <dbReference type="Proteomes" id="UP000288002"/>
    </source>
</evidence>
<sequence length="35" mass="3801">MTLALGTTPCILGTHTARDVLYPVQLRVMRSLSGK</sequence>
<comment type="caution">
    <text evidence="1">The sequence shown here is derived from an EMBL/GenBank/DDBJ whole genome shotgun (WGS) entry which is preliminary data.</text>
</comment>
<evidence type="ECO:0000313" key="1">
    <source>
        <dbReference type="EMBL" id="RVD75968.1"/>
    </source>
</evidence>
<proteinExistence type="predicted"/>
<accession>A0AA94ELE4</accession>
<organism evidence="1 2">
    <name type="scientific">Pseudomonas koreensis</name>
    <dbReference type="NCBI Taxonomy" id="198620"/>
    <lineage>
        <taxon>Bacteria</taxon>
        <taxon>Pseudomonadati</taxon>
        <taxon>Pseudomonadota</taxon>
        <taxon>Gammaproteobacteria</taxon>
        <taxon>Pseudomonadales</taxon>
        <taxon>Pseudomonadaceae</taxon>
        <taxon>Pseudomonas</taxon>
    </lineage>
</organism>
<reference evidence="1 2" key="1">
    <citation type="submission" date="2016-10" db="EMBL/GenBank/DDBJ databases">
        <title>Search of new enzymes for the oxidation of sulfur compounds.</title>
        <authorList>
            <person name="Novo A."/>
            <person name="Moreira I.S."/>
            <person name="Castro P.M."/>
        </authorList>
    </citation>
    <scope>NUCLEOTIDE SEQUENCE [LARGE SCALE GENOMIC DNA]</scope>
    <source>
        <strain evidence="1 2">A9</strain>
    </source>
</reference>
<name>A0AA94ELE4_9PSED</name>